<gene>
    <name evidence="1" type="ORF">HBH25_00555</name>
</gene>
<reference evidence="1 2" key="1">
    <citation type="submission" date="2020-03" db="EMBL/GenBank/DDBJ databases">
        <authorList>
            <person name="Wang L."/>
            <person name="He N."/>
            <person name="Li Y."/>
            <person name="Fang Y."/>
            <person name="Zhang F."/>
        </authorList>
    </citation>
    <scope>NUCLEOTIDE SEQUENCE [LARGE SCALE GENOMIC DNA]</scope>
    <source>
        <strain evidence="2">hsmgli-8</strain>
    </source>
</reference>
<accession>A0ABX0YB77</accession>
<organism evidence="1 2">
    <name type="scientific">Pseudomonas quercus</name>
    <dbReference type="NCBI Taxonomy" id="2722792"/>
    <lineage>
        <taxon>Bacteria</taxon>
        <taxon>Pseudomonadati</taxon>
        <taxon>Pseudomonadota</taxon>
        <taxon>Gammaproteobacteria</taxon>
        <taxon>Pseudomonadales</taxon>
        <taxon>Pseudomonadaceae</taxon>
        <taxon>Pseudomonas</taxon>
    </lineage>
</organism>
<evidence type="ECO:0000313" key="1">
    <source>
        <dbReference type="EMBL" id="NJO99362.1"/>
    </source>
</evidence>
<sequence length="142" mass="15818">MLQMLEELAAGRWQVSRKGYAGSGHRRPSFLPDVWVTPMDDPLGHAACAIGFACLDERFEGLYLDGLEPCTRLPGTARTHARLAKGWEAVAAYFELDQTTARSLFGVERSPASITQVRDWLRAFLYTPTDQPRPDPQAQHCG</sequence>
<comment type="caution">
    <text evidence="1">The sequence shown here is derived from an EMBL/GenBank/DDBJ whole genome shotgun (WGS) entry which is preliminary data.</text>
</comment>
<protein>
    <submittedName>
        <fullName evidence="1">Uncharacterized protein</fullName>
    </submittedName>
</protein>
<dbReference type="Proteomes" id="UP000746535">
    <property type="component" value="Unassembled WGS sequence"/>
</dbReference>
<dbReference type="EMBL" id="JAAVJI010000001">
    <property type="protein sequence ID" value="NJO99362.1"/>
    <property type="molecule type" value="Genomic_DNA"/>
</dbReference>
<proteinExistence type="predicted"/>
<keyword evidence="2" id="KW-1185">Reference proteome</keyword>
<dbReference type="RefSeq" id="WP_168080462.1">
    <property type="nucleotide sequence ID" value="NZ_JAAVJI010000001.1"/>
</dbReference>
<evidence type="ECO:0000313" key="2">
    <source>
        <dbReference type="Proteomes" id="UP000746535"/>
    </source>
</evidence>
<name>A0ABX0YB77_9PSED</name>